<sequence>MKFMTTNFVQCAVRSCSKTTDAFPLQYTDLTLIRQETEFDSAFILNILPRLDWNALVKVASELGNNALPADKPEIENPDLEESQQLLKDLHNLLVETQITEGTMTCRNCGHIYYIKNSIPNFLLPPHLAGN</sequence>
<evidence type="ECO:0000256" key="1">
    <source>
        <dbReference type="ARBA" id="ARBA00004123"/>
    </source>
</evidence>
<evidence type="ECO:0000313" key="9">
    <source>
        <dbReference type="Proteomes" id="UP000242525"/>
    </source>
</evidence>
<dbReference type="FunFam" id="2.20.25.10:FF:000021">
    <property type="entry name" value="Multifunctional methyltransferase subunit trm112"/>
    <property type="match status" value="1"/>
</dbReference>
<dbReference type="InterPro" id="IPR005651">
    <property type="entry name" value="Trm112-like"/>
</dbReference>
<dbReference type="OrthoDB" id="2187549at2759"/>
<dbReference type="Proteomes" id="UP000242525">
    <property type="component" value="Unassembled WGS sequence"/>
</dbReference>
<comment type="similarity">
    <text evidence="3">Belongs to the TRM112 family.</text>
</comment>
<keyword evidence="5" id="KW-0539">Nucleus</keyword>
<dbReference type="PANTHER" id="PTHR12773:SF0">
    <property type="entry name" value="MULTIFUNCTIONAL METHYLTRANSFERASE SUBUNIT TRM112-LIKE PROTEIN"/>
    <property type="match status" value="1"/>
</dbReference>
<dbReference type="SUPFAM" id="SSF158997">
    <property type="entry name" value="Trm112p-like"/>
    <property type="match status" value="1"/>
</dbReference>
<dbReference type="GO" id="GO:0046982">
    <property type="term" value="F:protein heterodimerization activity"/>
    <property type="evidence" value="ECO:0007669"/>
    <property type="project" value="InterPro"/>
</dbReference>
<keyword evidence="8" id="KW-0808">Transferase</keyword>
<dbReference type="GO" id="GO:0005737">
    <property type="term" value="C:cytoplasm"/>
    <property type="evidence" value="ECO:0007669"/>
    <property type="project" value="UniProtKB-SubCell"/>
</dbReference>
<accession>A0A0J9XA42</accession>
<comment type="subcellular location">
    <subcellularLocation>
        <location evidence="2">Cytoplasm</location>
    </subcellularLocation>
    <subcellularLocation>
        <location evidence="1">Nucleus</location>
    </subcellularLocation>
</comment>
<keyword evidence="4" id="KW-0963">Cytoplasm</keyword>
<dbReference type="PANTHER" id="PTHR12773">
    <property type="entry name" value="UPF0315 PROTEIN-RELATED"/>
    <property type="match status" value="1"/>
</dbReference>
<protein>
    <recommendedName>
        <fullName evidence="6">Multifunctional methyltransferase subunit trm112</fullName>
    </recommendedName>
    <alternativeName>
        <fullName evidence="7">eRF1 methyltransferase subunit trm112</fullName>
    </alternativeName>
</protein>
<evidence type="ECO:0000256" key="3">
    <source>
        <dbReference type="ARBA" id="ARBA00007980"/>
    </source>
</evidence>
<gene>
    <name evidence="8" type="ORF">BN980_GECA06s03926g</name>
</gene>
<evidence type="ECO:0000256" key="7">
    <source>
        <dbReference type="ARBA" id="ARBA00083044"/>
    </source>
</evidence>
<evidence type="ECO:0000256" key="2">
    <source>
        <dbReference type="ARBA" id="ARBA00004496"/>
    </source>
</evidence>
<evidence type="ECO:0000256" key="4">
    <source>
        <dbReference type="ARBA" id="ARBA00022490"/>
    </source>
</evidence>
<dbReference type="AlphaFoldDB" id="A0A0J9XA42"/>
<evidence type="ECO:0000256" key="6">
    <source>
        <dbReference type="ARBA" id="ARBA00069342"/>
    </source>
</evidence>
<evidence type="ECO:0000256" key="5">
    <source>
        <dbReference type="ARBA" id="ARBA00023242"/>
    </source>
</evidence>
<dbReference type="EMBL" id="CCBN010000006">
    <property type="protein sequence ID" value="CDO54051.1"/>
    <property type="molecule type" value="Genomic_DNA"/>
</dbReference>
<name>A0A0J9XA42_GEOCN</name>
<evidence type="ECO:0000313" key="8">
    <source>
        <dbReference type="EMBL" id="CDO54051.1"/>
    </source>
</evidence>
<dbReference type="InterPro" id="IPR039127">
    <property type="entry name" value="Trm112"/>
</dbReference>
<reference evidence="8" key="1">
    <citation type="submission" date="2014-03" db="EMBL/GenBank/DDBJ databases">
        <authorList>
            <person name="Casaregola S."/>
        </authorList>
    </citation>
    <scope>NUCLEOTIDE SEQUENCE [LARGE SCALE GENOMIC DNA]</scope>
    <source>
        <strain evidence="8">CLIB 918</strain>
    </source>
</reference>
<dbReference type="Gene3D" id="2.20.25.10">
    <property type="match status" value="1"/>
</dbReference>
<dbReference type="GO" id="GO:0030488">
    <property type="term" value="P:tRNA methylation"/>
    <property type="evidence" value="ECO:0007669"/>
    <property type="project" value="TreeGrafter"/>
</dbReference>
<keyword evidence="9" id="KW-1185">Reference proteome</keyword>
<organism evidence="8 9">
    <name type="scientific">Geotrichum candidum</name>
    <name type="common">Oospora lactis</name>
    <name type="synonym">Dipodascus geotrichum</name>
    <dbReference type="NCBI Taxonomy" id="1173061"/>
    <lineage>
        <taxon>Eukaryota</taxon>
        <taxon>Fungi</taxon>
        <taxon>Dikarya</taxon>
        <taxon>Ascomycota</taxon>
        <taxon>Saccharomycotina</taxon>
        <taxon>Dipodascomycetes</taxon>
        <taxon>Dipodascales</taxon>
        <taxon>Dipodascaceae</taxon>
        <taxon>Geotrichum</taxon>
    </lineage>
</organism>
<keyword evidence="8" id="KW-0489">Methyltransferase</keyword>
<dbReference type="GO" id="GO:0005634">
    <property type="term" value="C:nucleus"/>
    <property type="evidence" value="ECO:0007669"/>
    <property type="project" value="UniProtKB-SubCell"/>
</dbReference>
<dbReference type="GO" id="GO:0008168">
    <property type="term" value="F:methyltransferase activity"/>
    <property type="evidence" value="ECO:0007669"/>
    <property type="project" value="UniProtKB-KW"/>
</dbReference>
<dbReference type="STRING" id="1173061.A0A0J9XA42"/>
<dbReference type="Pfam" id="PF03966">
    <property type="entry name" value="Trm112p"/>
    <property type="match status" value="1"/>
</dbReference>
<proteinExistence type="inferred from homology"/>
<comment type="caution">
    <text evidence="8">The sequence shown here is derived from an EMBL/GenBank/DDBJ whole genome shotgun (WGS) entry which is preliminary data.</text>
</comment>
<dbReference type="GO" id="GO:0070476">
    <property type="term" value="P:rRNA (guanine-N7)-methylation"/>
    <property type="evidence" value="ECO:0007669"/>
    <property type="project" value="TreeGrafter"/>
</dbReference>